<dbReference type="RefSeq" id="WP_238248311.1">
    <property type="nucleotide sequence ID" value="NZ_BPQX01000017.1"/>
</dbReference>
<feature type="region of interest" description="Disordered" evidence="1">
    <location>
        <begin position="46"/>
        <end position="72"/>
    </location>
</feature>
<evidence type="ECO:0000256" key="1">
    <source>
        <dbReference type="SAM" id="MobiDB-lite"/>
    </source>
</evidence>
<dbReference type="EMBL" id="JAUSVV010000019">
    <property type="protein sequence ID" value="MDQ0445028.1"/>
    <property type="molecule type" value="Genomic_DNA"/>
</dbReference>
<accession>A0ABU0HRS4</accession>
<evidence type="ECO:0000313" key="2">
    <source>
        <dbReference type="EMBL" id="MDQ0445028.1"/>
    </source>
</evidence>
<gene>
    <name evidence="2" type="ORF">QO016_004554</name>
</gene>
<feature type="compositionally biased region" description="Basic and acidic residues" evidence="1">
    <location>
        <begin position="56"/>
        <end position="65"/>
    </location>
</feature>
<sequence>MNINDCTFVRDPTILRDCIDLIQGQRLGPPIDRSPSDPIVSSKLLRQAGPIPAGNRRADRRERARSPVRPVAFDPVRVEQVAPLRRGARAQ</sequence>
<proteinExistence type="predicted"/>
<dbReference type="Proteomes" id="UP001236369">
    <property type="component" value="Unassembled WGS sequence"/>
</dbReference>
<keyword evidence="3" id="KW-1185">Reference proteome</keyword>
<protein>
    <submittedName>
        <fullName evidence="2">Uncharacterized protein</fullName>
    </submittedName>
</protein>
<reference evidence="2 3" key="1">
    <citation type="submission" date="2023-07" db="EMBL/GenBank/DDBJ databases">
        <title>Genomic Encyclopedia of Type Strains, Phase IV (KMG-IV): sequencing the most valuable type-strain genomes for metagenomic binning, comparative biology and taxonomic classification.</title>
        <authorList>
            <person name="Goeker M."/>
        </authorList>
    </citation>
    <scope>NUCLEOTIDE SEQUENCE [LARGE SCALE GENOMIC DNA]</scope>
    <source>
        <strain evidence="2 3">DSM 19562</strain>
    </source>
</reference>
<comment type="caution">
    <text evidence="2">The sequence shown here is derived from an EMBL/GenBank/DDBJ whole genome shotgun (WGS) entry which is preliminary data.</text>
</comment>
<organism evidence="2 3">
    <name type="scientific">Methylobacterium persicinum</name>
    <dbReference type="NCBI Taxonomy" id="374426"/>
    <lineage>
        <taxon>Bacteria</taxon>
        <taxon>Pseudomonadati</taxon>
        <taxon>Pseudomonadota</taxon>
        <taxon>Alphaproteobacteria</taxon>
        <taxon>Hyphomicrobiales</taxon>
        <taxon>Methylobacteriaceae</taxon>
        <taxon>Methylobacterium</taxon>
    </lineage>
</organism>
<name>A0ABU0HRS4_9HYPH</name>
<evidence type="ECO:0000313" key="3">
    <source>
        <dbReference type="Proteomes" id="UP001236369"/>
    </source>
</evidence>